<evidence type="ECO:0000256" key="9">
    <source>
        <dbReference type="ARBA" id="ARBA00023002"/>
    </source>
</evidence>
<keyword evidence="6 14" id="KW-0285">Flavoprotein</keyword>
<gene>
    <name evidence="18" type="ORF">SAMN05216409_108111</name>
</gene>
<dbReference type="InterPro" id="IPR034183">
    <property type="entry name" value="IVD"/>
</dbReference>
<feature type="binding site" evidence="13">
    <location>
        <begin position="161"/>
        <end position="163"/>
    </location>
    <ligand>
        <name>FAD</name>
        <dbReference type="ChEBI" id="CHEBI:57692"/>
    </ligand>
</feature>
<dbReference type="InterPro" id="IPR036250">
    <property type="entry name" value="AcylCo_DH-like_C"/>
</dbReference>
<dbReference type="SUPFAM" id="SSF47203">
    <property type="entry name" value="Acyl-CoA dehydrogenase C-terminal domain-like"/>
    <property type="match status" value="1"/>
</dbReference>
<protein>
    <recommendedName>
        <fullName evidence="5">Isovaleryl-CoA dehydrogenase, mitochondrial</fullName>
        <ecNumber evidence="4">1.3.8.4</ecNumber>
    </recommendedName>
</protein>
<feature type="active site" description="Proton acceptor" evidence="11">
    <location>
        <position position="247"/>
    </location>
</feature>
<evidence type="ECO:0000256" key="7">
    <source>
        <dbReference type="ARBA" id="ARBA00022827"/>
    </source>
</evidence>
<comment type="catalytic activity">
    <reaction evidence="10">
        <text>3-methylbutanoyl-CoA + oxidized [electron-transfer flavoprotein] + H(+) = 3-methylbut-2-enoyl-CoA + reduced [electron-transfer flavoprotein]</text>
        <dbReference type="Rhea" id="RHEA:12276"/>
        <dbReference type="Rhea" id="RHEA-COMP:10685"/>
        <dbReference type="Rhea" id="RHEA-COMP:10686"/>
        <dbReference type="ChEBI" id="CHEBI:15378"/>
        <dbReference type="ChEBI" id="CHEBI:57344"/>
        <dbReference type="ChEBI" id="CHEBI:57345"/>
        <dbReference type="ChEBI" id="CHEBI:57692"/>
        <dbReference type="ChEBI" id="CHEBI:58307"/>
        <dbReference type="EC" id="1.3.8.4"/>
    </reaction>
</comment>
<feature type="binding site" evidence="13">
    <location>
        <begin position="341"/>
        <end position="345"/>
    </location>
    <ligand>
        <name>FAD</name>
        <dbReference type="ChEBI" id="CHEBI:57692"/>
    </ligand>
</feature>
<evidence type="ECO:0000256" key="13">
    <source>
        <dbReference type="PIRSR" id="PIRSR634183-3"/>
    </source>
</evidence>
<evidence type="ECO:0000259" key="17">
    <source>
        <dbReference type="Pfam" id="PF02771"/>
    </source>
</evidence>
<keyword evidence="9 14" id="KW-0560">Oxidoreductase</keyword>
<dbReference type="FunFam" id="1.10.540.10:FF:000022">
    <property type="entry name" value="Isovaleryl-CoA dehydrogenase isoform 2"/>
    <property type="match status" value="1"/>
</dbReference>
<dbReference type="InterPro" id="IPR006089">
    <property type="entry name" value="Acyl-CoA_DH_CS"/>
</dbReference>
<dbReference type="EC" id="1.3.8.4" evidence="4"/>
<feature type="binding site" evidence="12">
    <location>
        <begin position="245"/>
        <end position="248"/>
    </location>
    <ligand>
        <name>substrate</name>
    </ligand>
</feature>
<dbReference type="Pfam" id="PF02771">
    <property type="entry name" value="Acyl-CoA_dh_N"/>
    <property type="match status" value="1"/>
</dbReference>
<feature type="binding site" evidence="12">
    <location>
        <begin position="368"/>
        <end position="369"/>
    </location>
    <ligand>
        <name>substrate</name>
    </ligand>
</feature>
<dbReference type="FunFam" id="1.20.140.10:FF:000003">
    <property type="entry name" value="isovaleryl-CoA dehydrogenase, mitochondrial"/>
    <property type="match status" value="1"/>
</dbReference>
<dbReference type="GO" id="GO:0008470">
    <property type="term" value="F:3-methylbutanoyl-CoA dehydrogenase activity"/>
    <property type="evidence" value="ECO:0007669"/>
    <property type="project" value="UniProtKB-EC"/>
</dbReference>
<organism evidence="18 19">
    <name type="scientific">Pseudomonas lutea</name>
    <dbReference type="NCBI Taxonomy" id="243924"/>
    <lineage>
        <taxon>Bacteria</taxon>
        <taxon>Pseudomonadati</taxon>
        <taxon>Pseudomonadota</taxon>
        <taxon>Gammaproteobacteria</taxon>
        <taxon>Pseudomonadales</taxon>
        <taxon>Pseudomonadaceae</taxon>
        <taxon>Pseudomonas</taxon>
    </lineage>
</organism>
<feature type="binding site" evidence="13">
    <location>
        <position position="273"/>
    </location>
    <ligand>
        <name>FAD</name>
        <dbReference type="ChEBI" id="CHEBI:57692"/>
    </ligand>
</feature>
<dbReference type="PANTHER" id="PTHR43884:SF12">
    <property type="entry name" value="ISOVALERYL-COA DEHYDROGENASE, MITOCHONDRIAL-RELATED"/>
    <property type="match status" value="1"/>
</dbReference>
<evidence type="ECO:0000259" key="16">
    <source>
        <dbReference type="Pfam" id="PF02770"/>
    </source>
</evidence>
<evidence type="ECO:0000256" key="8">
    <source>
        <dbReference type="ARBA" id="ARBA00022946"/>
    </source>
</evidence>
<evidence type="ECO:0000256" key="2">
    <source>
        <dbReference type="ARBA" id="ARBA00004898"/>
    </source>
</evidence>
<dbReference type="CDD" id="cd01156">
    <property type="entry name" value="IVD"/>
    <property type="match status" value="1"/>
</dbReference>
<sequence>MTYPSLNFGLGETIDMLREQVQSFVRAEIAPRAEAVDRENTFPHDLWRKFGDMGLLGITVNEEYGGSTLGYLAHVVAMEEISRGSASIALSYGAHSNLCVNQIHRNGTPEQKARYLPKLVSGEHVGALAMSEPNAGSDVVSMKLRAEKQGDRYILNGTKTWITNGPDANTYVIYAKTDLDKGPHGITAFIVERDWKGFSRSNKFDKLGMRGSNTCQLFFDGVEVPEENILGALNGGVKVLMSGLDYERVVLSGGPVGIMQACMDVIVPYIHDRKQFGQSIGEFQLIQGKVADMYTQLNASRAYLYAVTQACDRGETTRKDAAGVILYTAERATQMALDAIQILGGNGYINEFPTGRLLRDAKLYEIGAGTSEIRRMLIGRELFKETM</sequence>
<comment type="similarity">
    <text evidence="3 14">Belongs to the acyl-CoA dehydrogenase family.</text>
</comment>
<feature type="binding site" evidence="12">
    <location>
        <position position="137"/>
    </location>
    <ligand>
        <name>substrate</name>
    </ligand>
</feature>
<evidence type="ECO:0000259" key="15">
    <source>
        <dbReference type="Pfam" id="PF00441"/>
    </source>
</evidence>
<evidence type="ECO:0000256" key="5">
    <source>
        <dbReference type="ARBA" id="ARBA00018258"/>
    </source>
</evidence>
<dbReference type="PROSITE" id="PS00072">
    <property type="entry name" value="ACYL_COA_DH_1"/>
    <property type="match status" value="1"/>
</dbReference>
<comment type="caution">
    <text evidence="18">The sequence shown here is derived from an EMBL/GenBank/DDBJ whole genome shotgun (WGS) entry which is preliminary data.</text>
</comment>
<dbReference type="Proteomes" id="UP000183210">
    <property type="component" value="Unassembled WGS sequence"/>
</dbReference>
<dbReference type="SUPFAM" id="SSF56645">
    <property type="entry name" value="Acyl-CoA dehydrogenase NM domain-like"/>
    <property type="match status" value="1"/>
</dbReference>
<dbReference type="AlphaFoldDB" id="A0A9X8MDR8"/>
<feature type="domain" description="Acyl-CoA oxidase/dehydrogenase middle" evidence="16">
    <location>
        <begin position="127"/>
        <end position="222"/>
    </location>
</feature>
<feature type="domain" description="Acyl-CoA dehydrogenase/oxidase N-terminal" evidence="17">
    <location>
        <begin position="12"/>
        <end position="123"/>
    </location>
</feature>
<dbReference type="FunFam" id="2.40.110.10:FF:000004">
    <property type="entry name" value="Isovaleryl-CoA dehydrogenase, mitochondrial"/>
    <property type="match status" value="1"/>
</dbReference>
<dbReference type="InterPro" id="IPR009075">
    <property type="entry name" value="AcylCo_DH/oxidase_C"/>
</dbReference>
<dbReference type="Gene3D" id="2.40.110.10">
    <property type="entry name" value="Butyryl-CoA Dehydrogenase, subunit A, domain 2"/>
    <property type="match status" value="1"/>
</dbReference>
<dbReference type="PROSITE" id="PS00073">
    <property type="entry name" value="ACYL_COA_DH_2"/>
    <property type="match status" value="1"/>
</dbReference>
<keyword evidence="7 13" id="KW-0274">FAD</keyword>
<evidence type="ECO:0000256" key="3">
    <source>
        <dbReference type="ARBA" id="ARBA00009347"/>
    </source>
</evidence>
<feature type="binding site" evidence="13">
    <location>
        <begin position="128"/>
        <end position="137"/>
    </location>
    <ligand>
        <name>FAD</name>
        <dbReference type="ChEBI" id="CHEBI:57692"/>
    </ligand>
</feature>
<feature type="binding site" evidence="13">
    <location>
        <position position="284"/>
    </location>
    <ligand>
        <name>FAD</name>
        <dbReference type="ChEBI" id="CHEBI:57692"/>
    </ligand>
</feature>
<evidence type="ECO:0000313" key="19">
    <source>
        <dbReference type="Proteomes" id="UP000183210"/>
    </source>
</evidence>
<dbReference type="Pfam" id="PF00441">
    <property type="entry name" value="Acyl-CoA_dh_1"/>
    <property type="match status" value="1"/>
</dbReference>
<comment type="cofactor">
    <cofactor evidence="1 13 14">
        <name>FAD</name>
        <dbReference type="ChEBI" id="CHEBI:57692"/>
    </cofactor>
</comment>
<name>A0A9X8MDR8_9PSED</name>
<feature type="binding site" evidence="13">
    <location>
        <begin position="370"/>
        <end position="372"/>
    </location>
    <ligand>
        <name>FAD</name>
        <dbReference type="ChEBI" id="CHEBI:57692"/>
    </ligand>
</feature>
<accession>A0A9X8MDR8</accession>
<evidence type="ECO:0000256" key="1">
    <source>
        <dbReference type="ARBA" id="ARBA00001974"/>
    </source>
</evidence>
<dbReference type="PANTHER" id="PTHR43884">
    <property type="entry name" value="ACYL-COA DEHYDROGENASE"/>
    <property type="match status" value="1"/>
</dbReference>
<evidence type="ECO:0000256" key="11">
    <source>
        <dbReference type="PIRSR" id="PIRSR634183-1"/>
    </source>
</evidence>
<dbReference type="InterPro" id="IPR009100">
    <property type="entry name" value="AcylCoA_DH/oxidase_NM_dom_sf"/>
</dbReference>
<dbReference type="Gene3D" id="1.20.140.10">
    <property type="entry name" value="Butyryl-CoA Dehydrogenase, subunit A, domain 3"/>
    <property type="match status" value="1"/>
</dbReference>
<dbReference type="InterPro" id="IPR006091">
    <property type="entry name" value="Acyl-CoA_Oxase/DH_mid-dom"/>
</dbReference>
<evidence type="ECO:0000256" key="4">
    <source>
        <dbReference type="ARBA" id="ARBA00012044"/>
    </source>
</evidence>
<dbReference type="EMBL" id="FOEV01000008">
    <property type="protein sequence ID" value="SEQ74244.1"/>
    <property type="molecule type" value="Genomic_DNA"/>
</dbReference>
<dbReference type="InterPro" id="IPR046373">
    <property type="entry name" value="Acyl-CoA_Oxase/DH_mid-dom_sf"/>
</dbReference>
<dbReference type="PIRSF" id="PIRSF016578">
    <property type="entry name" value="HsaA"/>
    <property type="match status" value="1"/>
</dbReference>
<dbReference type="Pfam" id="PF02770">
    <property type="entry name" value="Acyl-CoA_dh_M"/>
    <property type="match status" value="1"/>
</dbReference>
<dbReference type="GO" id="GO:0006552">
    <property type="term" value="P:L-leucine catabolic process"/>
    <property type="evidence" value="ECO:0007669"/>
    <property type="project" value="TreeGrafter"/>
</dbReference>
<proteinExistence type="inferred from homology"/>
<dbReference type="Gene3D" id="1.10.540.10">
    <property type="entry name" value="Acyl-CoA dehydrogenase/oxidase, N-terminal domain"/>
    <property type="match status" value="1"/>
</dbReference>
<dbReference type="GO" id="GO:0050660">
    <property type="term" value="F:flavin adenine dinucleotide binding"/>
    <property type="evidence" value="ECO:0007669"/>
    <property type="project" value="InterPro"/>
</dbReference>
<reference evidence="18 19" key="1">
    <citation type="submission" date="2016-10" db="EMBL/GenBank/DDBJ databases">
        <authorList>
            <person name="Varghese N."/>
            <person name="Submissions S."/>
        </authorList>
    </citation>
    <scope>NUCLEOTIDE SEQUENCE [LARGE SCALE GENOMIC DNA]</scope>
    <source>
        <strain evidence="18 19">LMG 21974</strain>
    </source>
</reference>
<dbReference type="InterPro" id="IPR037069">
    <property type="entry name" value="AcylCoA_DH/ox_N_sf"/>
</dbReference>
<keyword evidence="8" id="KW-0809">Transit peptide</keyword>
<dbReference type="RefSeq" id="WP_074826468.1">
    <property type="nucleotide sequence ID" value="NZ_FOEV01000008.1"/>
</dbReference>
<evidence type="ECO:0000256" key="10">
    <source>
        <dbReference type="ARBA" id="ARBA00052875"/>
    </source>
</evidence>
<dbReference type="GeneID" id="300269519"/>
<dbReference type="InterPro" id="IPR013786">
    <property type="entry name" value="AcylCoA_DH/ox_N"/>
</dbReference>
<evidence type="ECO:0000256" key="12">
    <source>
        <dbReference type="PIRSR" id="PIRSR634183-2"/>
    </source>
</evidence>
<feature type="domain" description="Acyl-CoA dehydrogenase/oxidase C-terminal" evidence="15">
    <location>
        <begin position="234"/>
        <end position="382"/>
    </location>
</feature>
<comment type="pathway">
    <text evidence="2">Amino-acid degradation; L-leucine degradation; (S)-3-hydroxy-3-methylglutaryl-CoA from 3-isovaleryl-CoA: step 1/3.</text>
</comment>
<evidence type="ECO:0000313" key="18">
    <source>
        <dbReference type="EMBL" id="SEQ74244.1"/>
    </source>
</evidence>
<evidence type="ECO:0000256" key="14">
    <source>
        <dbReference type="RuleBase" id="RU362125"/>
    </source>
</evidence>
<evidence type="ECO:0000256" key="6">
    <source>
        <dbReference type="ARBA" id="ARBA00022630"/>
    </source>
</evidence>